<keyword evidence="2" id="KW-1185">Reference proteome</keyword>
<dbReference type="Proteomes" id="UP000015961">
    <property type="component" value="Unassembled WGS sequence"/>
</dbReference>
<protein>
    <submittedName>
        <fullName evidence="1">Uncharacterized protein</fullName>
    </submittedName>
</protein>
<evidence type="ECO:0000313" key="2">
    <source>
        <dbReference type="Proteomes" id="UP000015961"/>
    </source>
</evidence>
<accession>S0L7Q5</accession>
<organism evidence="1 2">
    <name type="scientific">Enterococcus sulfureus ATCC 49903</name>
    <dbReference type="NCBI Taxonomy" id="1140003"/>
    <lineage>
        <taxon>Bacteria</taxon>
        <taxon>Bacillati</taxon>
        <taxon>Bacillota</taxon>
        <taxon>Bacilli</taxon>
        <taxon>Lactobacillales</taxon>
        <taxon>Enterococcaceae</taxon>
        <taxon>Enterococcus</taxon>
    </lineage>
</organism>
<sequence length="142" mass="16109">MKKPDLGYYISMVNTIVNDTEKIGSTLNPSFEEIRLAIDEDKTSEIPENRLAEIVAEFQSGTDKYKLMLEKISTLRPPARILGIHKKFERSYMAYVAGCEEMVLSLQPKVDIEAFNAAEAKQDEATDEIAVSIQKMTQMLMR</sequence>
<evidence type="ECO:0000313" key="1">
    <source>
        <dbReference type="EMBL" id="EOT87332.1"/>
    </source>
</evidence>
<name>S0L7Q5_9ENTE</name>
<dbReference type="EMBL" id="ASWO01000001">
    <property type="protein sequence ID" value="EOT87332.1"/>
    <property type="molecule type" value="Genomic_DNA"/>
</dbReference>
<dbReference type="AlphaFoldDB" id="S0L7Q5"/>
<dbReference type="RefSeq" id="WP_016184884.1">
    <property type="nucleotide sequence ID" value="NZ_ASWO01000001.1"/>
</dbReference>
<gene>
    <name evidence="1" type="ORF">I573_00388</name>
</gene>
<proteinExistence type="predicted"/>
<dbReference type="eggNOG" id="ENOG50331U3">
    <property type="taxonomic scope" value="Bacteria"/>
</dbReference>
<dbReference type="OrthoDB" id="2146076at2"/>
<reference evidence="1 2" key="1">
    <citation type="submission" date="2013-03" db="EMBL/GenBank/DDBJ databases">
        <title>The Genome Sequence of Enterococcus sulfureus ATCC_49903 (PacBio/Illumina hybrid assembly).</title>
        <authorList>
            <consortium name="The Broad Institute Genomics Platform"/>
            <consortium name="The Broad Institute Genome Sequencing Center for Infectious Disease"/>
            <person name="Earl A."/>
            <person name="Russ C."/>
            <person name="Gilmore M."/>
            <person name="Surin D."/>
            <person name="Walker B."/>
            <person name="Young S."/>
            <person name="Zeng Q."/>
            <person name="Gargeya S."/>
            <person name="Fitzgerald M."/>
            <person name="Haas B."/>
            <person name="Abouelleil A."/>
            <person name="Allen A.W."/>
            <person name="Alvarado L."/>
            <person name="Arachchi H.M."/>
            <person name="Berlin A.M."/>
            <person name="Chapman S.B."/>
            <person name="Gainer-Dewar J."/>
            <person name="Goldberg J."/>
            <person name="Griggs A."/>
            <person name="Gujja S."/>
            <person name="Hansen M."/>
            <person name="Howarth C."/>
            <person name="Imamovic A."/>
            <person name="Ireland A."/>
            <person name="Larimer J."/>
            <person name="McCowan C."/>
            <person name="Murphy C."/>
            <person name="Pearson M."/>
            <person name="Poon T.W."/>
            <person name="Priest M."/>
            <person name="Roberts A."/>
            <person name="Saif S."/>
            <person name="Shea T."/>
            <person name="Sisk P."/>
            <person name="Sykes S."/>
            <person name="Wortman J."/>
            <person name="Nusbaum C."/>
            <person name="Birren B."/>
        </authorList>
    </citation>
    <scope>NUCLEOTIDE SEQUENCE [LARGE SCALE GENOMIC DNA]</scope>
    <source>
        <strain evidence="1 2">ATCC 49903</strain>
    </source>
</reference>
<comment type="caution">
    <text evidence="1">The sequence shown here is derived from an EMBL/GenBank/DDBJ whole genome shotgun (WGS) entry which is preliminary data.</text>
</comment>
<dbReference type="PATRIC" id="fig|1140003.3.peg.388"/>
<dbReference type="STRING" id="1140003.OMY_00393"/>